<keyword evidence="6" id="KW-1185">Reference proteome</keyword>
<dbReference type="SUPFAM" id="SSF58104">
    <property type="entry name" value="Methyl-accepting chemotaxis protein (MCP) signaling domain"/>
    <property type="match status" value="1"/>
</dbReference>
<name>A0ABR7MQP2_9FIRM</name>
<dbReference type="EMBL" id="JACRSW010000001">
    <property type="protein sequence ID" value="MBC8556113.1"/>
    <property type="molecule type" value="Genomic_DNA"/>
</dbReference>
<dbReference type="PROSITE" id="PS50111">
    <property type="entry name" value="CHEMOTAXIS_TRANSDUC_2"/>
    <property type="match status" value="1"/>
</dbReference>
<comment type="caution">
    <text evidence="5">The sequence shown here is derived from an EMBL/GenBank/DDBJ whole genome shotgun (WGS) entry which is preliminary data.</text>
</comment>
<evidence type="ECO:0000256" key="1">
    <source>
        <dbReference type="ARBA" id="ARBA00023224"/>
    </source>
</evidence>
<dbReference type="RefSeq" id="WP_249302042.1">
    <property type="nucleotide sequence ID" value="NZ_JACRSW010000001.1"/>
</dbReference>
<evidence type="ECO:0000256" key="2">
    <source>
        <dbReference type="PROSITE-ProRule" id="PRU00284"/>
    </source>
</evidence>
<evidence type="ECO:0000313" key="5">
    <source>
        <dbReference type="EMBL" id="MBC8556113.1"/>
    </source>
</evidence>
<keyword evidence="1 2" id="KW-0807">Transducer</keyword>
<dbReference type="PANTHER" id="PTHR32089:SF112">
    <property type="entry name" value="LYSOZYME-LIKE PROTEIN-RELATED"/>
    <property type="match status" value="1"/>
</dbReference>
<accession>A0ABR7MQP2</accession>
<dbReference type="PANTHER" id="PTHR32089">
    <property type="entry name" value="METHYL-ACCEPTING CHEMOTAXIS PROTEIN MCPB"/>
    <property type="match status" value="1"/>
</dbReference>
<dbReference type="Gene3D" id="1.10.287.950">
    <property type="entry name" value="Methyl-accepting chemotaxis protein"/>
    <property type="match status" value="1"/>
</dbReference>
<keyword evidence="3" id="KW-0175">Coiled coil</keyword>
<evidence type="ECO:0000313" key="6">
    <source>
        <dbReference type="Proteomes" id="UP000637513"/>
    </source>
</evidence>
<feature type="domain" description="Methyl-accepting transducer" evidence="4">
    <location>
        <begin position="1"/>
        <end position="121"/>
    </location>
</feature>
<dbReference type="Proteomes" id="UP000637513">
    <property type="component" value="Unassembled WGS sequence"/>
</dbReference>
<feature type="coiled-coil region" evidence="3">
    <location>
        <begin position="68"/>
        <end position="95"/>
    </location>
</feature>
<reference evidence="5 6" key="1">
    <citation type="submission" date="2020-08" db="EMBL/GenBank/DDBJ databases">
        <title>Genome public.</title>
        <authorList>
            <person name="Liu C."/>
            <person name="Sun Q."/>
        </authorList>
    </citation>
    <scope>NUCLEOTIDE SEQUENCE [LARGE SCALE GENOMIC DNA]</scope>
    <source>
        <strain evidence="5 6">BX3</strain>
    </source>
</reference>
<dbReference type="InterPro" id="IPR004089">
    <property type="entry name" value="MCPsignal_dom"/>
</dbReference>
<organism evidence="5 6">
    <name type="scientific">Jutongia hominis</name>
    <dbReference type="NCBI Taxonomy" id="2763664"/>
    <lineage>
        <taxon>Bacteria</taxon>
        <taxon>Bacillati</taxon>
        <taxon>Bacillota</taxon>
        <taxon>Clostridia</taxon>
        <taxon>Lachnospirales</taxon>
        <taxon>Lachnospiraceae</taxon>
        <taxon>Jutongia</taxon>
    </lineage>
</organism>
<evidence type="ECO:0000256" key="3">
    <source>
        <dbReference type="SAM" id="Coils"/>
    </source>
</evidence>
<evidence type="ECO:0000259" key="4">
    <source>
        <dbReference type="PROSITE" id="PS50111"/>
    </source>
</evidence>
<protein>
    <recommendedName>
        <fullName evidence="4">Methyl-accepting transducer domain-containing protein</fullName>
    </recommendedName>
</protein>
<gene>
    <name evidence="5" type="ORF">H8700_00055</name>
</gene>
<sequence length="163" mass="18115">MKLAGKGVAVVADQIRELSEQTKKSTEQIEQIAEQLNSNADVTADLVGKSLSATMQQKDLIEQNAASFVQLRNHSDSLSERADNLEHEIKHLLHSNNRIVESITQLSAVSEEVTASTQEASDMSEHDLEELESVTIRILDVQKTVDQLKQYHTEDSESAEQTD</sequence>
<proteinExistence type="predicted"/>